<dbReference type="EMBL" id="JAHLPM010000003">
    <property type="protein sequence ID" value="MBU5437370.1"/>
    <property type="molecule type" value="Genomic_DNA"/>
</dbReference>
<reference evidence="2 3" key="1">
    <citation type="submission" date="2021-06" db="EMBL/GenBank/DDBJ databases">
        <authorList>
            <person name="Sun Q."/>
            <person name="Li D."/>
        </authorList>
    </citation>
    <scope>NUCLEOTIDE SEQUENCE [LARGE SCALE GENOMIC DNA]</scope>
    <source>
        <strain evidence="2 3">MSJ-40</strain>
    </source>
</reference>
<accession>A0ABS6E387</accession>
<dbReference type="PANTHER" id="PTHR38339:SF1">
    <property type="entry name" value="TRANSGLUTAMINASE-LIKE DOMAIN-CONTAINING PROTEIN"/>
    <property type="match status" value="1"/>
</dbReference>
<dbReference type="PANTHER" id="PTHR38339">
    <property type="entry name" value="TRANSGLUTAMINASE DOMAIN PROTEIN"/>
    <property type="match status" value="1"/>
</dbReference>
<evidence type="ECO:0000313" key="2">
    <source>
        <dbReference type="EMBL" id="MBU5437370.1"/>
    </source>
</evidence>
<dbReference type="InterPro" id="IPR002931">
    <property type="entry name" value="Transglutaminase-like"/>
</dbReference>
<evidence type="ECO:0000259" key="1">
    <source>
        <dbReference type="SMART" id="SM00460"/>
    </source>
</evidence>
<dbReference type="SMART" id="SM00460">
    <property type="entry name" value="TGc"/>
    <property type="match status" value="1"/>
</dbReference>
<comment type="caution">
    <text evidence="2">The sequence shown here is derived from an EMBL/GenBank/DDBJ whole genome shotgun (WGS) entry which is preliminary data.</text>
</comment>
<dbReference type="Pfam" id="PF01841">
    <property type="entry name" value="Transglut_core"/>
    <property type="match status" value="1"/>
</dbReference>
<organism evidence="2 3">
    <name type="scientific">Tissierella simiarum</name>
    <dbReference type="NCBI Taxonomy" id="2841534"/>
    <lineage>
        <taxon>Bacteria</taxon>
        <taxon>Bacillati</taxon>
        <taxon>Bacillota</taxon>
        <taxon>Tissierellia</taxon>
        <taxon>Tissierellales</taxon>
        <taxon>Tissierellaceae</taxon>
        <taxon>Tissierella</taxon>
    </lineage>
</organism>
<evidence type="ECO:0000313" key="3">
    <source>
        <dbReference type="Proteomes" id="UP000749471"/>
    </source>
</evidence>
<protein>
    <submittedName>
        <fullName evidence="2">Transglutaminase-like domain-containing protein</fullName>
    </submittedName>
</protein>
<name>A0ABS6E387_9FIRM</name>
<keyword evidence="3" id="KW-1185">Reference proteome</keyword>
<proteinExistence type="predicted"/>
<dbReference type="RefSeq" id="WP_216517407.1">
    <property type="nucleotide sequence ID" value="NZ_JAHLPM010000003.1"/>
</dbReference>
<feature type="domain" description="Transglutaminase-like" evidence="1">
    <location>
        <begin position="311"/>
        <end position="372"/>
    </location>
</feature>
<gene>
    <name evidence="2" type="ORF">KQI42_05075</name>
</gene>
<sequence length="449" mass="52912">MNSLESLLVDLPEDINRLVASGYFDEAENLIEIYLTRNIAKILKDRLIFEKDRIKRLKEDYIYSFEEALELGRSKIKEFSGEELEYLKKERYADWILINGKVAFSGRFLENSLKVHPSLKNRLLENSPDNKHKELLHKTIDDIVTYGEKKYFIHVKAGIKLNNTLEHIGEKVRVHIPVPRNAQQISNIKIINTSHEPKEISSSDYPQRTIYFEEDIKEEDIFTVEYSYENHIKYKELDSTKVSKTQPKSYTNEWLPHIKFSPFLVELAKEIIKDEKNPLLKARKIYDYITENVQYSFMRQYASITSIAEYGAYNLKGDCGIQALLFITLCRIVGVPARWQSGLYVDPYFIGCHDWAEFYIEPYGWLLADPSYGGDGIRNGNRKVWDFYFGNLDPFRMIANSEFHYPLYPEKKYLRQDPYDNQLGEVELLNGPFYEWKRILEIIDVHEIK</sequence>
<dbReference type="Proteomes" id="UP000749471">
    <property type="component" value="Unassembled WGS sequence"/>
</dbReference>